<dbReference type="OrthoDB" id="7612at2157"/>
<sequence length="205" mass="22641">MLTLILAEAALEVVNGEVLDVSRHRSVIRRLPNPHKRGRPDIVHLFLLTAMGSPLSAAGLLRVLIHTVNDEIIIVDPRERPPQNYNNFIGLMRQLFRLGSVPPSGSPLLRLVRGGIGDAVSLSRASRVVMLDDSRGVKVPARDLARRVLSLGDVAVIMGGFPHGSFEESTYAVVQEAYRIGDRPMRTHEVACRFLAMIESELGYY</sequence>
<gene>
    <name evidence="9" type="ORF">GCM10007981_01540</name>
</gene>
<evidence type="ECO:0000256" key="3">
    <source>
        <dbReference type="ARBA" id="ARBA00022552"/>
    </source>
</evidence>
<keyword evidence="6" id="KW-0949">S-adenosyl-L-methionine</keyword>
<keyword evidence="5 9" id="KW-0808">Transferase</keyword>
<evidence type="ECO:0000313" key="9">
    <source>
        <dbReference type="EMBL" id="GGP19125.1"/>
    </source>
</evidence>
<evidence type="ECO:0000313" key="10">
    <source>
        <dbReference type="Proteomes" id="UP000610960"/>
    </source>
</evidence>
<dbReference type="InterPro" id="IPR029026">
    <property type="entry name" value="tRNA_m1G_MTases_N"/>
</dbReference>
<name>A0A830GT11_9CREN</name>
<dbReference type="RefSeq" id="WP_188595569.1">
    <property type="nucleotide sequence ID" value="NZ_BMNL01000001.1"/>
</dbReference>
<reference evidence="9" key="2">
    <citation type="submission" date="2020-09" db="EMBL/GenBank/DDBJ databases">
        <authorList>
            <person name="Sun Q."/>
            <person name="Ohkuma M."/>
        </authorList>
    </citation>
    <scope>NUCLEOTIDE SEQUENCE</scope>
    <source>
        <strain evidence="9">JCM 10088</strain>
    </source>
</reference>
<evidence type="ECO:0000256" key="5">
    <source>
        <dbReference type="ARBA" id="ARBA00022679"/>
    </source>
</evidence>
<keyword evidence="7" id="KW-0699">rRNA-binding</keyword>
<keyword evidence="10" id="KW-1185">Reference proteome</keyword>
<organism evidence="9 10">
    <name type="scientific">Thermocladium modestius</name>
    <dbReference type="NCBI Taxonomy" id="62609"/>
    <lineage>
        <taxon>Archaea</taxon>
        <taxon>Thermoproteota</taxon>
        <taxon>Thermoprotei</taxon>
        <taxon>Thermoproteales</taxon>
        <taxon>Thermoproteaceae</taxon>
        <taxon>Thermocladium</taxon>
    </lineage>
</organism>
<reference evidence="9" key="1">
    <citation type="journal article" date="2014" name="Int. J. Syst. Evol. Microbiol.">
        <title>Complete genome sequence of Corynebacterium casei LMG S-19264T (=DSM 44701T), isolated from a smear-ripened cheese.</title>
        <authorList>
            <consortium name="US DOE Joint Genome Institute (JGI-PGF)"/>
            <person name="Walter F."/>
            <person name="Albersmeier A."/>
            <person name="Kalinowski J."/>
            <person name="Ruckert C."/>
        </authorList>
    </citation>
    <scope>NUCLEOTIDE SEQUENCE</scope>
    <source>
        <strain evidence="9">JCM 10088</strain>
    </source>
</reference>
<dbReference type="InterPro" id="IPR005304">
    <property type="entry name" value="Rbsml_bgen_MeTrfase_EMG1/NEP1"/>
</dbReference>
<evidence type="ECO:0000256" key="1">
    <source>
        <dbReference type="ARBA" id="ARBA00008115"/>
    </source>
</evidence>
<evidence type="ECO:0000256" key="6">
    <source>
        <dbReference type="ARBA" id="ARBA00022691"/>
    </source>
</evidence>
<keyword evidence="4 9" id="KW-0489">Methyltransferase</keyword>
<dbReference type="Pfam" id="PF03587">
    <property type="entry name" value="EMG1"/>
    <property type="match status" value="1"/>
</dbReference>
<keyword evidence="8" id="KW-0694">RNA-binding</keyword>
<dbReference type="EMBL" id="BMNL01000001">
    <property type="protein sequence ID" value="GGP19125.1"/>
    <property type="molecule type" value="Genomic_DNA"/>
</dbReference>
<evidence type="ECO:0000256" key="7">
    <source>
        <dbReference type="ARBA" id="ARBA00022730"/>
    </source>
</evidence>
<dbReference type="CDD" id="cd18088">
    <property type="entry name" value="Nep1-like"/>
    <property type="match status" value="1"/>
</dbReference>
<dbReference type="GO" id="GO:0019843">
    <property type="term" value="F:rRNA binding"/>
    <property type="evidence" value="ECO:0007669"/>
    <property type="project" value="UniProtKB-KW"/>
</dbReference>
<accession>A0A830GT11</accession>
<dbReference type="PANTHER" id="PTHR12636">
    <property type="entry name" value="NEP1/MRA1"/>
    <property type="match status" value="1"/>
</dbReference>
<dbReference type="InterPro" id="IPR029028">
    <property type="entry name" value="Alpha/beta_knot_MTases"/>
</dbReference>
<evidence type="ECO:0000256" key="4">
    <source>
        <dbReference type="ARBA" id="ARBA00022603"/>
    </source>
</evidence>
<dbReference type="PANTHER" id="PTHR12636:SF5">
    <property type="entry name" value="RIBOSOMAL RNA SMALL SUBUNIT METHYLTRANSFERASE NEP1"/>
    <property type="match status" value="1"/>
</dbReference>
<keyword evidence="2" id="KW-0690">Ribosome biogenesis</keyword>
<keyword evidence="3" id="KW-0698">rRNA processing</keyword>
<evidence type="ECO:0000256" key="2">
    <source>
        <dbReference type="ARBA" id="ARBA00022517"/>
    </source>
</evidence>
<proteinExistence type="inferred from homology"/>
<dbReference type="AlphaFoldDB" id="A0A830GT11"/>
<evidence type="ECO:0000256" key="8">
    <source>
        <dbReference type="ARBA" id="ARBA00022884"/>
    </source>
</evidence>
<dbReference type="SUPFAM" id="SSF75217">
    <property type="entry name" value="alpha/beta knot"/>
    <property type="match status" value="1"/>
</dbReference>
<comment type="similarity">
    <text evidence="1">Belongs to the class IV-like SAM-binding methyltransferase superfamily. RNA methyltransferase NEP1 family.</text>
</comment>
<protein>
    <submittedName>
        <fullName evidence="9">16S rRNA methyltransferase</fullName>
    </submittedName>
</protein>
<dbReference type="GO" id="GO:0070037">
    <property type="term" value="F:rRNA (pseudouridine) methyltransferase activity"/>
    <property type="evidence" value="ECO:0007669"/>
    <property type="project" value="InterPro"/>
</dbReference>
<dbReference type="Gene3D" id="3.40.1280.10">
    <property type="match status" value="1"/>
</dbReference>
<dbReference type="Proteomes" id="UP000610960">
    <property type="component" value="Unassembled WGS sequence"/>
</dbReference>
<dbReference type="GO" id="GO:0070475">
    <property type="term" value="P:rRNA base methylation"/>
    <property type="evidence" value="ECO:0007669"/>
    <property type="project" value="InterPro"/>
</dbReference>
<comment type="caution">
    <text evidence="9">The sequence shown here is derived from an EMBL/GenBank/DDBJ whole genome shotgun (WGS) entry which is preliminary data.</text>
</comment>